<name>A0A8J6HC27_TENMO</name>
<feature type="transmembrane region" description="Helical" evidence="8">
    <location>
        <begin position="714"/>
        <end position="734"/>
    </location>
</feature>
<feature type="transmembrane region" description="Helical" evidence="8">
    <location>
        <begin position="1151"/>
        <end position="1172"/>
    </location>
</feature>
<gene>
    <name evidence="9" type="ORF">GEV33_010739</name>
</gene>
<feature type="transmembrane region" description="Helical" evidence="8">
    <location>
        <begin position="226"/>
        <end position="247"/>
    </location>
</feature>
<reference evidence="9" key="1">
    <citation type="journal article" date="2020" name="J Insects Food Feed">
        <title>The yellow mealworm (Tenebrio molitor) genome: a resource for the emerging insects as food and feed industry.</title>
        <authorList>
            <person name="Eriksson T."/>
            <person name="Andere A."/>
            <person name="Kelstrup H."/>
            <person name="Emery V."/>
            <person name="Picard C."/>
        </authorList>
    </citation>
    <scope>NUCLEOTIDE SEQUENCE</scope>
    <source>
        <strain evidence="9">Stoneville</strain>
        <tissue evidence="9">Whole head</tissue>
    </source>
</reference>
<feature type="transmembrane region" description="Helical" evidence="8">
    <location>
        <begin position="934"/>
        <end position="957"/>
    </location>
</feature>
<dbReference type="Pfam" id="PF08395">
    <property type="entry name" value="7tm_7"/>
    <property type="match status" value="6"/>
</dbReference>
<dbReference type="InterPro" id="IPR013604">
    <property type="entry name" value="7TM_chemorcpt"/>
</dbReference>
<feature type="transmembrane region" description="Helical" evidence="8">
    <location>
        <begin position="1436"/>
        <end position="1455"/>
    </location>
</feature>
<keyword evidence="5 8" id="KW-0472">Membrane</keyword>
<comment type="caution">
    <text evidence="9">The sequence shown here is derived from an EMBL/GenBank/DDBJ whole genome shotgun (WGS) entry which is preliminary data.</text>
</comment>
<dbReference type="GO" id="GO:0007165">
    <property type="term" value="P:signal transduction"/>
    <property type="evidence" value="ECO:0007669"/>
    <property type="project" value="UniProtKB-KW"/>
</dbReference>
<keyword evidence="4 8" id="KW-1133">Transmembrane helix</keyword>
<feature type="transmembrane region" description="Helical" evidence="8">
    <location>
        <begin position="148"/>
        <end position="172"/>
    </location>
</feature>
<feature type="transmembrane region" description="Helical" evidence="8">
    <location>
        <begin position="1899"/>
        <end position="1917"/>
    </location>
</feature>
<feature type="transmembrane region" description="Helical" evidence="8">
    <location>
        <begin position="12"/>
        <end position="33"/>
    </location>
</feature>
<feature type="transmembrane region" description="Helical" evidence="8">
    <location>
        <begin position="1043"/>
        <end position="1062"/>
    </location>
</feature>
<feature type="transmembrane region" description="Helical" evidence="8">
    <location>
        <begin position="53"/>
        <end position="74"/>
    </location>
</feature>
<feature type="transmembrane region" description="Helical" evidence="8">
    <location>
        <begin position="2150"/>
        <end position="2174"/>
    </location>
</feature>
<dbReference type="GO" id="GO:0043025">
    <property type="term" value="C:neuronal cell body"/>
    <property type="evidence" value="ECO:0007669"/>
    <property type="project" value="TreeGrafter"/>
</dbReference>
<keyword evidence="10" id="KW-1185">Reference proteome</keyword>
<comment type="subcellular location">
    <subcellularLocation>
        <location evidence="1">Cell membrane</location>
        <topology evidence="1">Multi-pass membrane protein</topology>
    </subcellularLocation>
</comment>
<evidence type="ECO:0000256" key="5">
    <source>
        <dbReference type="ARBA" id="ARBA00023136"/>
    </source>
</evidence>
<feature type="transmembrane region" description="Helical" evidence="8">
    <location>
        <begin position="866"/>
        <end position="886"/>
    </location>
</feature>
<organism evidence="9 10">
    <name type="scientific">Tenebrio molitor</name>
    <name type="common">Yellow mealworm beetle</name>
    <dbReference type="NCBI Taxonomy" id="7067"/>
    <lineage>
        <taxon>Eukaryota</taxon>
        <taxon>Metazoa</taxon>
        <taxon>Ecdysozoa</taxon>
        <taxon>Arthropoda</taxon>
        <taxon>Hexapoda</taxon>
        <taxon>Insecta</taxon>
        <taxon>Pterygota</taxon>
        <taxon>Neoptera</taxon>
        <taxon>Endopterygota</taxon>
        <taxon>Coleoptera</taxon>
        <taxon>Polyphaga</taxon>
        <taxon>Cucujiformia</taxon>
        <taxon>Tenebrionidae</taxon>
        <taxon>Tenebrio</taxon>
    </lineage>
</organism>
<dbReference type="GO" id="GO:0005886">
    <property type="term" value="C:plasma membrane"/>
    <property type="evidence" value="ECO:0007669"/>
    <property type="project" value="UniProtKB-SubCell"/>
</dbReference>
<dbReference type="GO" id="GO:0030424">
    <property type="term" value="C:axon"/>
    <property type="evidence" value="ECO:0007669"/>
    <property type="project" value="TreeGrafter"/>
</dbReference>
<feature type="transmembrane region" description="Helical" evidence="8">
    <location>
        <begin position="812"/>
        <end position="834"/>
    </location>
</feature>
<protein>
    <submittedName>
        <fullName evidence="9">Uncharacterized protein</fullName>
    </submittedName>
</protein>
<evidence type="ECO:0000313" key="9">
    <source>
        <dbReference type="EMBL" id="KAH0812054.1"/>
    </source>
</evidence>
<reference evidence="9" key="2">
    <citation type="submission" date="2021-08" db="EMBL/GenBank/DDBJ databases">
        <authorList>
            <person name="Eriksson T."/>
        </authorList>
    </citation>
    <scope>NUCLEOTIDE SEQUENCE</scope>
    <source>
        <strain evidence="9">Stoneville</strain>
        <tissue evidence="9">Whole head</tissue>
    </source>
</reference>
<proteinExistence type="predicted"/>
<feature type="transmembrane region" description="Helical" evidence="8">
    <location>
        <begin position="1846"/>
        <end position="1867"/>
    </location>
</feature>
<keyword evidence="2" id="KW-1003">Cell membrane</keyword>
<dbReference type="PANTHER" id="PTHR21143:SF104">
    <property type="entry name" value="GUSTATORY RECEPTOR 8A-RELATED"/>
    <property type="match status" value="1"/>
</dbReference>
<feature type="transmembrane region" description="Helical" evidence="8">
    <location>
        <begin position="1766"/>
        <end position="1784"/>
    </location>
</feature>
<feature type="transmembrane region" description="Helical" evidence="8">
    <location>
        <begin position="1970"/>
        <end position="1990"/>
    </location>
</feature>
<feature type="transmembrane region" description="Helical" evidence="8">
    <location>
        <begin position="1873"/>
        <end position="1892"/>
    </location>
</feature>
<feature type="transmembrane region" description="Helical" evidence="8">
    <location>
        <begin position="344"/>
        <end position="363"/>
    </location>
</feature>
<feature type="transmembrane region" description="Helical" evidence="8">
    <location>
        <begin position="653"/>
        <end position="670"/>
    </location>
</feature>
<dbReference type="Proteomes" id="UP000719412">
    <property type="component" value="Unassembled WGS sequence"/>
</dbReference>
<feature type="transmembrane region" description="Helical" evidence="8">
    <location>
        <begin position="1082"/>
        <end position="1100"/>
    </location>
</feature>
<dbReference type="GO" id="GO:0050909">
    <property type="term" value="P:sensory perception of taste"/>
    <property type="evidence" value="ECO:0007669"/>
    <property type="project" value="InterPro"/>
</dbReference>
<dbReference type="GO" id="GO:0030425">
    <property type="term" value="C:dendrite"/>
    <property type="evidence" value="ECO:0007669"/>
    <property type="project" value="TreeGrafter"/>
</dbReference>
<feature type="transmembrane region" description="Helical" evidence="8">
    <location>
        <begin position="1648"/>
        <end position="1671"/>
    </location>
</feature>
<evidence type="ECO:0000256" key="3">
    <source>
        <dbReference type="ARBA" id="ARBA00022692"/>
    </source>
</evidence>
<feature type="transmembrane region" description="Helical" evidence="8">
    <location>
        <begin position="1240"/>
        <end position="1263"/>
    </location>
</feature>
<dbReference type="GO" id="GO:0008049">
    <property type="term" value="P:male courtship behavior"/>
    <property type="evidence" value="ECO:0007669"/>
    <property type="project" value="TreeGrafter"/>
</dbReference>
<feature type="transmembrane region" description="Helical" evidence="8">
    <location>
        <begin position="543"/>
        <end position="566"/>
    </location>
</feature>
<feature type="transmembrane region" description="Helical" evidence="8">
    <location>
        <begin position="421"/>
        <end position="442"/>
    </location>
</feature>
<feature type="transmembrane region" description="Helical" evidence="8">
    <location>
        <begin position="1489"/>
        <end position="1508"/>
    </location>
</feature>
<evidence type="ECO:0000256" key="7">
    <source>
        <dbReference type="ARBA" id="ARBA00023224"/>
    </source>
</evidence>
<feature type="transmembrane region" description="Helical" evidence="8">
    <location>
        <begin position="1562"/>
        <end position="1581"/>
    </location>
</feature>
<keyword evidence="3 8" id="KW-0812">Transmembrane</keyword>
<evidence type="ECO:0000256" key="6">
    <source>
        <dbReference type="ARBA" id="ARBA00023170"/>
    </source>
</evidence>
<evidence type="ECO:0000256" key="4">
    <source>
        <dbReference type="ARBA" id="ARBA00022989"/>
    </source>
</evidence>
<feature type="transmembrane region" description="Helical" evidence="8">
    <location>
        <begin position="1326"/>
        <end position="1350"/>
    </location>
</feature>
<feature type="transmembrane region" description="Helical" evidence="8">
    <location>
        <begin position="1211"/>
        <end position="1234"/>
    </location>
</feature>
<feature type="transmembrane region" description="Helical" evidence="8">
    <location>
        <begin position="457"/>
        <end position="479"/>
    </location>
</feature>
<sequence>MRFKNGHYAYSTFGVVQSIVYFATFTALTVYFFDKYFATVYSEFSTMKTISFVVMFRLMANILTMVFLFGSTCINSKHFVRELKNLLHLESELAKLDQNGFLPKLNKKNRDFAVALCVVIQLVVNIFGGLLTIYMQSRFISNNVTDQIVTYVIMVYPRLIVSNINITFYICLKMLQTRFLVINNVLKKKIDDSKKMTRYPREVGFCEEIKHLVSLHKGLVKIGQSINSLFALHLLIWITVTFVLLVGDSYIATYNFFFHVAKISRGVVANLFKNLLTYTLDLFIFSHQSEMLCQEANCTKRLMVKIQIDVYKEDERNTIISESLKLVQNRLEITACNLFAVDNALLFSICGAAFSYVFIMIQLDMGNRANTHNSTNITSVVCFKGKKFLREMENLIQFESDFANLDQNEYISRRDKTNRRISIILCVVEHLIFNICGGFLAAPGRRFFATKSFGEKIWAYAMVMYPRFIINNFNIIFFVTEASLQTRFAAINNVLKKKIEESKKVDVYPREASFCEEIEHLVALHKSLVKTGKSFNSIFATHMLIWIAITFVLVVGDCYIIMYTFLFHLDEVDIIDILNLFKNITMHAFNLFVLSQQSENLCQEANSTKKFMVKIKIHICKEDERNIVIAECMKLIQNSLEITACRLFTIDNALLFAICGAAFSYIFIMIQMDIGIMGGVTFRQTFLPLQFVSRVLCTTPFTIKNGHLAYSKPSVALSLLYFTIFVTTAVLFFMENPMLMPADLFQIKTVSFVVWFRTIANISVLTILIVGISITSKTFMKQIIKLSALETEFFKLDQDDHISQCNRKNRNASVVFCVVSHLVFSVGGGFLAAFTRKSWQSSSLMEQICCCVIMMYPRLVVGNVNLTIYLIQMLLQTRFAVINNYLRRKIGESKRVKKYPVGTHFCEEVRHLGGLHKSLVQIAKEFNGIFSFHLLVWITISFILLVGDLYVAIYFFSHLSWNNIVFALNLVKNILMYSFDLLMLSRYSSQLCHEANLTKRLLVRIEIDADREDERNTVISETLKLNQNCLKITACNLFDIDNCLIFSICGAASSYLFIMIQMDLGNVVLHPPVMEPLTIPQILAPLYFATLVVGAVPVAVKNGQITVSKPRILQTIAILILFFVVAIFYVQDLELVLDEELSKIKTITFVLILQDSGGIVVMILVIGVSVFGPKKLQAELDKIMEVDAELVKMGQEKEIVKAGYRYRKTSIILIVLVDVGFNILGTTFLVFSTILSDNKLLHFVIIAYPRLVVSSMNLFFYVMMMILEDRFKMINGIILKKMKESRQMRRYPLRGDFCDEINNLTALHKTLTKISRNCNSVFSIHLLLWIAICFGSLIGDLYIGFYVVLFKLSFKYWTFLINITKNVAMCTFDLFYITKRSSDLCIEANCTKNHLVSIKIDVSKENERNVVITSALKLMQNKLEITACKLFSIDNALLFSICGAASSYLFIMIQLDLGELSNDANNSTTNGTNSTIIVEIDKASTMNTVHMVLAPIHINAKILGVAAIKVHNGRAICSKFGLLQNITYLIAFGILSSIYYKALEVNTGPSDFNQIKKAMDMIYFRRVGNTFTMLVGFFIVYTNCKNIAEQMEKISRIDLHLIRLRRGENVNNGNKQIRKDLIVLMVAANAIHILGTLISSLVKEENVAITTIIMVYPRLVVASLNLHFYALTMIIQNRFKIINTFLLEVAEKSRKMSTSRQSFNREEIIEVMQIHKKLLGIARQVNKIFSFHMLLWIGACFIGIVSDLYVANFILLLQLFSKYYRVYFSLLKNVIIYDLDLFYFSKRTTQLCLEANVTKTIILGIRLDAEQENDRDVTISEVDLKLTLLGQKEEVCKSNQQNRRNLIVLVAAVDMFYYIVGTWLMIAGNATNLVMEFIAIAFPLLVIANFNLTFYGMEFIANVFPLLVIANFNLTFYGTTTALQHRFQIINSKIFKMTKRIEDTSFRKIVEELIAIHQNLIKSSKDVNSVFSFHLLLWIGLTFMASVLALSRQLCQEANNTKTLLLEVQAKQESEEERNVTISAVDLKLTLLGQKEELCRSNKQNRRNLIVLVAAVDMFYYIVGNWFLLNTKESNFAEFIANVFPLLVIANFNLTFYGITTALQDRFRIINSTIFKTSKRIGDASFCKSVEDLIAIHQNLTKSSKDVNSVFSLHLLLWIGLTFMVSVLALYFTISSALSGGKQHQNFIVSSVEDRSRK</sequence>
<evidence type="ECO:0000313" key="10">
    <source>
        <dbReference type="Proteomes" id="UP000719412"/>
    </source>
</evidence>
<evidence type="ECO:0000256" key="8">
    <source>
        <dbReference type="SAM" id="Phobius"/>
    </source>
</evidence>
<keyword evidence="7" id="KW-0807">Transducer</keyword>
<feature type="transmembrane region" description="Helical" evidence="8">
    <location>
        <begin position="1733"/>
        <end position="1760"/>
    </location>
</feature>
<feature type="transmembrane region" description="Helical" evidence="8">
    <location>
        <begin position="112"/>
        <end position="136"/>
    </location>
</feature>
<keyword evidence="6" id="KW-0675">Receptor</keyword>
<feature type="transmembrane region" description="Helical" evidence="8">
    <location>
        <begin position="754"/>
        <end position="775"/>
    </location>
</feature>
<evidence type="ECO:0000256" key="2">
    <source>
        <dbReference type="ARBA" id="ARBA00022475"/>
    </source>
</evidence>
<feature type="transmembrane region" description="Helical" evidence="8">
    <location>
        <begin position="1112"/>
        <end position="1131"/>
    </location>
</feature>
<evidence type="ECO:0000256" key="1">
    <source>
        <dbReference type="ARBA" id="ARBA00004651"/>
    </source>
</evidence>
<dbReference type="EMBL" id="JABDTM020026339">
    <property type="protein sequence ID" value="KAH0812054.1"/>
    <property type="molecule type" value="Genomic_DNA"/>
</dbReference>
<accession>A0A8J6HC27</accession>
<feature type="transmembrane region" description="Helical" evidence="8">
    <location>
        <begin position="2049"/>
        <end position="2067"/>
    </location>
</feature>
<feature type="transmembrane region" description="Helical" evidence="8">
    <location>
        <begin position="1621"/>
        <end position="1642"/>
    </location>
</feature>
<dbReference type="PANTHER" id="PTHR21143">
    <property type="entry name" value="INVERTEBRATE GUSTATORY RECEPTOR"/>
    <property type="match status" value="1"/>
</dbReference>
<feature type="transmembrane region" description="Helical" evidence="8">
    <location>
        <begin position="1520"/>
        <end position="1542"/>
    </location>
</feature>
<dbReference type="GO" id="GO:0007635">
    <property type="term" value="P:chemosensory behavior"/>
    <property type="evidence" value="ECO:0007669"/>
    <property type="project" value="TreeGrafter"/>
</dbReference>
<feature type="transmembrane region" description="Helical" evidence="8">
    <location>
        <begin position="1356"/>
        <end position="1377"/>
    </location>
</feature>
<feature type="transmembrane region" description="Helical" evidence="8">
    <location>
        <begin position="2079"/>
        <end position="2099"/>
    </location>
</feature>